<dbReference type="InterPro" id="IPR003661">
    <property type="entry name" value="HisK_dim/P_dom"/>
</dbReference>
<dbReference type="EMBL" id="VLKH01000007">
    <property type="protein sequence ID" value="TWH79087.1"/>
    <property type="molecule type" value="Genomic_DNA"/>
</dbReference>
<dbReference type="InterPro" id="IPR036890">
    <property type="entry name" value="HATPase_C_sf"/>
</dbReference>
<dbReference type="OrthoDB" id="3273043at2"/>
<feature type="domain" description="Histidine kinase" evidence="6">
    <location>
        <begin position="74"/>
        <end position="300"/>
    </location>
</feature>
<dbReference type="InterPro" id="IPR003594">
    <property type="entry name" value="HATPase_dom"/>
</dbReference>
<dbReference type="Proteomes" id="UP000315343">
    <property type="component" value="Unassembled WGS sequence"/>
</dbReference>
<proteinExistence type="predicted"/>
<dbReference type="InterPro" id="IPR005467">
    <property type="entry name" value="His_kinase_dom"/>
</dbReference>
<dbReference type="Gene3D" id="3.30.565.10">
    <property type="entry name" value="Histidine kinase-like ATPase, C-terminal domain"/>
    <property type="match status" value="1"/>
</dbReference>
<protein>
    <recommendedName>
        <fullName evidence="2">histidine kinase</fullName>
        <ecNumber evidence="2">2.7.13.3</ecNumber>
    </recommendedName>
</protein>
<evidence type="ECO:0000256" key="1">
    <source>
        <dbReference type="ARBA" id="ARBA00000085"/>
    </source>
</evidence>
<dbReference type="EC" id="2.7.13.3" evidence="2"/>
<dbReference type="RefSeq" id="WP_145084404.1">
    <property type="nucleotide sequence ID" value="NZ_VLKH01000007.1"/>
</dbReference>
<dbReference type="Pfam" id="PF02518">
    <property type="entry name" value="HATPase_c"/>
    <property type="match status" value="1"/>
</dbReference>
<evidence type="ECO:0000256" key="5">
    <source>
        <dbReference type="ARBA" id="ARBA00023012"/>
    </source>
</evidence>
<evidence type="ECO:0000259" key="6">
    <source>
        <dbReference type="PROSITE" id="PS50109"/>
    </source>
</evidence>
<accession>A0A562J7G5</accession>
<reference evidence="7 8" key="1">
    <citation type="submission" date="2019-07" db="EMBL/GenBank/DDBJ databases">
        <title>Genomic Encyclopedia of Type Strains, Phase I: the one thousand microbial genomes (KMG-I) project.</title>
        <authorList>
            <person name="Kyrpides N."/>
        </authorList>
    </citation>
    <scope>NUCLEOTIDE SEQUENCE [LARGE SCALE GENOMIC DNA]</scope>
    <source>
        <strain evidence="7 8">DSM 13558</strain>
    </source>
</reference>
<evidence type="ECO:0000313" key="8">
    <source>
        <dbReference type="Proteomes" id="UP000315343"/>
    </source>
</evidence>
<sequence>MGNNKKGVIIPFTGKSNNESINTSMTVASGQGSFEESAARDKLNVERDLYNEEKIMYSGFSAKGFDDSKNMFLNIYSELKVPMDIIYGASQLLEQHLKNNYENSYDDKTTKSMNSIKQNFFRLTKMINNLLDLSIISAGQYDLNCCNANIVSITENVVVNVVKAVEAIRDKQLEILFDTDSEEKMILFDPKKMERVILNILSNAVRSSTTGGKIFVNFRTAESSVEISVDYEEMKTDSINHKNVMDILGMKNQQFGDYNKEESIELILSRSITNLHGGNLLVEHSQGDRIKFVLSLPCKKNDSIYYLYSKECPIAADNLLTMINIEFSDLINSGWN</sequence>
<dbReference type="Gene3D" id="1.10.287.130">
    <property type="match status" value="1"/>
</dbReference>
<comment type="catalytic activity">
    <reaction evidence="1">
        <text>ATP + protein L-histidine = ADP + protein N-phospho-L-histidine.</text>
        <dbReference type="EC" id="2.7.13.3"/>
    </reaction>
</comment>
<evidence type="ECO:0000256" key="3">
    <source>
        <dbReference type="ARBA" id="ARBA00022679"/>
    </source>
</evidence>
<dbReference type="PROSITE" id="PS50109">
    <property type="entry name" value="HIS_KIN"/>
    <property type="match status" value="1"/>
</dbReference>
<keyword evidence="4 7" id="KW-0418">Kinase</keyword>
<keyword evidence="3" id="KW-0808">Transferase</keyword>
<keyword evidence="5" id="KW-0902">Two-component regulatory system</keyword>
<keyword evidence="8" id="KW-1185">Reference proteome</keyword>
<dbReference type="CDD" id="cd00082">
    <property type="entry name" value="HisKA"/>
    <property type="match status" value="1"/>
</dbReference>
<dbReference type="InterPro" id="IPR050736">
    <property type="entry name" value="Sensor_HK_Regulatory"/>
</dbReference>
<evidence type="ECO:0000256" key="4">
    <source>
        <dbReference type="ARBA" id="ARBA00022777"/>
    </source>
</evidence>
<dbReference type="GO" id="GO:0000155">
    <property type="term" value="F:phosphorelay sensor kinase activity"/>
    <property type="evidence" value="ECO:0007669"/>
    <property type="project" value="InterPro"/>
</dbReference>
<dbReference type="PANTHER" id="PTHR43711:SF26">
    <property type="entry name" value="SENSOR HISTIDINE KINASE RCSC"/>
    <property type="match status" value="1"/>
</dbReference>
<dbReference type="AlphaFoldDB" id="A0A562J7G5"/>
<dbReference type="SUPFAM" id="SSF55874">
    <property type="entry name" value="ATPase domain of HSP90 chaperone/DNA topoisomerase II/histidine kinase"/>
    <property type="match status" value="1"/>
</dbReference>
<organism evidence="7 8">
    <name type="scientific">Sedimentibacter saalensis</name>
    <dbReference type="NCBI Taxonomy" id="130788"/>
    <lineage>
        <taxon>Bacteria</taxon>
        <taxon>Bacillati</taxon>
        <taxon>Bacillota</taxon>
        <taxon>Tissierellia</taxon>
        <taxon>Sedimentibacter</taxon>
    </lineage>
</organism>
<gene>
    <name evidence="7" type="ORF">LY60_02616</name>
</gene>
<name>A0A562J7G5_9FIRM</name>
<dbReference type="PANTHER" id="PTHR43711">
    <property type="entry name" value="TWO-COMPONENT HISTIDINE KINASE"/>
    <property type="match status" value="1"/>
</dbReference>
<evidence type="ECO:0000256" key="2">
    <source>
        <dbReference type="ARBA" id="ARBA00012438"/>
    </source>
</evidence>
<comment type="caution">
    <text evidence="7">The sequence shown here is derived from an EMBL/GenBank/DDBJ whole genome shotgun (WGS) entry which is preliminary data.</text>
</comment>
<evidence type="ECO:0000313" key="7">
    <source>
        <dbReference type="EMBL" id="TWH79087.1"/>
    </source>
</evidence>